<proteinExistence type="predicted"/>
<name>A0A0W0G2Z2_MONRR</name>
<reference evidence="1 2" key="1">
    <citation type="submission" date="2015-12" db="EMBL/GenBank/DDBJ databases">
        <title>Draft genome sequence of Moniliophthora roreri, the causal agent of frosty pod rot of cacao.</title>
        <authorList>
            <person name="Aime M.C."/>
            <person name="Diaz-Valderrama J.R."/>
            <person name="Kijpornyongpan T."/>
            <person name="Phillips-Mora W."/>
        </authorList>
    </citation>
    <scope>NUCLEOTIDE SEQUENCE [LARGE SCALE GENOMIC DNA]</scope>
    <source>
        <strain evidence="1 2">MCA 2952</strain>
    </source>
</reference>
<comment type="caution">
    <text evidence="1">The sequence shown here is derived from an EMBL/GenBank/DDBJ whole genome shotgun (WGS) entry which is preliminary data.</text>
</comment>
<gene>
    <name evidence="1" type="ORF">WG66_4510</name>
</gene>
<dbReference type="EMBL" id="LATX01001282">
    <property type="protein sequence ID" value="KTB42913.1"/>
    <property type="molecule type" value="Genomic_DNA"/>
</dbReference>
<protein>
    <submittedName>
        <fullName evidence="1">Uncharacterized protein</fullName>
    </submittedName>
</protein>
<sequence length="10" mass="1239">MANFTPRYHC</sequence>
<evidence type="ECO:0000313" key="2">
    <source>
        <dbReference type="Proteomes" id="UP000054988"/>
    </source>
</evidence>
<evidence type="ECO:0000313" key="1">
    <source>
        <dbReference type="EMBL" id="KTB42913.1"/>
    </source>
</evidence>
<dbReference type="Proteomes" id="UP000054988">
    <property type="component" value="Unassembled WGS sequence"/>
</dbReference>
<accession>A0A0W0G2Z2</accession>
<organism evidence="1 2">
    <name type="scientific">Moniliophthora roreri</name>
    <name type="common">Frosty pod rot fungus</name>
    <name type="synonym">Monilia roreri</name>
    <dbReference type="NCBI Taxonomy" id="221103"/>
    <lineage>
        <taxon>Eukaryota</taxon>
        <taxon>Fungi</taxon>
        <taxon>Dikarya</taxon>
        <taxon>Basidiomycota</taxon>
        <taxon>Agaricomycotina</taxon>
        <taxon>Agaricomycetes</taxon>
        <taxon>Agaricomycetidae</taxon>
        <taxon>Agaricales</taxon>
        <taxon>Marasmiineae</taxon>
        <taxon>Marasmiaceae</taxon>
        <taxon>Moniliophthora</taxon>
    </lineage>
</organism>